<feature type="transmembrane region" description="Helical" evidence="6">
    <location>
        <begin position="61"/>
        <end position="80"/>
    </location>
</feature>
<evidence type="ECO:0000313" key="7">
    <source>
        <dbReference type="EMBL" id="PXX20935.1"/>
    </source>
</evidence>
<dbReference type="GO" id="GO:0005886">
    <property type="term" value="C:plasma membrane"/>
    <property type="evidence" value="ECO:0007669"/>
    <property type="project" value="UniProtKB-SubCell"/>
</dbReference>
<feature type="transmembrane region" description="Helical" evidence="6">
    <location>
        <begin position="372"/>
        <end position="393"/>
    </location>
</feature>
<evidence type="ECO:0000256" key="3">
    <source>
        <dbReference type="ARBA" id="ARBA00022692"/>
    </source>
</evidence>
<feature type="transmembrane region" description="Helical" evidence="6">
    <location>
        <begin position="405"/>
        <end position="424"/>
    </location>
</feature>
<dbReference type="AlphaFoldDB" id="A0A318HR18"/>
<evidence type="ECO:0000256" key="4">
    <source>
        <dbReference type="ARBA" id="ARBA00022989"/>
    </source>
</evidence>
<dbReference type="InterPro" id="IPR050833">
    <property type="entry name" value="Poly_Biosynth_Transport"/>
</dbReference>
<feature type="transmembrane region" description="Helical" evidence="6">
    <location>
        <begin position="21"/>
        <end position="41"/>
    </location>
</feature>
<keyword evidence="5 6" id="KW-0472">Membrane</keyword>
<keyword evidence="3 6" id="KW-0812">Transmembrane</keyword>
<dbReference type="EMBL" id="QJJX01000027">
    <property type="protein sequence ID" value="PXX20935.1"/>
    <property type="molecule type" value="Genomic_DNA"/>
</dbReference>
<keyword evidence="4 6" id="KW-1133">Transmembrane helix</keyword>
<dbReference type="Proteomes" id="UP000248314">
    <property type="component" value="Unassembled WGS sequence"/>
</dbReference>
<evidence type="ECO:0000256" key="5">
    <source>
        <dbReference type="ARBA" id="ARBA00023136"/>
    </source>
</evidence>
<feature type="transmembrane region" description="Helical" evidence="6">
    <location>
        <begin position="92"/>
        <end position="114"/>
    </location>
</feature>
<dbReference type="OrthoDB" id="1224790at2"/>
<feature type="transmembrane region" description="Helical" evidence="6">
    <location>
        <begin position="341"/>
        <end position="360"/>
    </location>
</feature>
<dbReference type="STRING" id="1122991.GCA_000613445_01145"/>
<feature type="transmembrane region" description="Helical" evidence="6">
    <location>
        <begin position="272"/>
        <end position="291"/>
    </location>
</feature>
<feature type="transmembrane region" description="Helical" evidence="6">
    <location>
        <begin position="185"/>
        <end position="207"/>
    </location>
</feature>
<sequence length="448" mass="49576">MKWITHKVNKLKQSSLAKDSFWSVFGNGMGNVILLVTSMLVARMLKKDLFGEFGMVKNTMFYIASFSTFGLGYTSTKFIAHAIEEHRSGVSSIVRAVSIITLVSSLIMSVLLLLFAEQLALYIQTPQLAQPFRFLGLILITKAVSTTQTGILAGYKAFKPLGINTIISSLVLLVVSLPLTHFMDVYGALLGLLSSQLVLCIANGIIIKRISRTQNDFHKKSLSPTIKKILKFSFPVALQELSYTMCNWGAMLLISKYAAIGEVGLFTAATQWGAIILFIPTLLQNVILSYLSGLTKNTKYHQRFLWQMMALNLICSILPFLGILALSGVITSFYGNSFADLRVVINVYAFATIPMCLTSVLQADLLAKGHNWMLFILRTIRDVVIVVTAYLLFSTQPEQSTALNLSLINVVAYSLSAITLFVFLQRATNKITTKTNTNSSMHTQEETQ</sequence>
<accession>A0A318HR18</accession>
<dbReference type="PANTHER" id="PTHR30250">
    <property type="entry name" value="PST FAMILY PREDICTED COLANIC ACID TRANSPORTER"/>
    <property type="match status" value="1"/>
</dbReference>
<comment type="caution">
    <text evidence="7">The sequence shown here is derived from an EMBL/GenBank/DDBJ whole genome shotgun (WGS) entry which is preliminary data.</text>
</comment>
<comment type="subcellular location">
    <subcellularLocation>
        <location evidence="1">Cell membrane</location>
        <topology evidence="1">Multi-pass membrane protein</topology>
    </subcellularLocation>
</comment>
<proteinExistence type="predicted"/>
<feature type="transmembrane region" description="Helical" evidence="6">
    <location>
        <begin position="134"/>
        <end position="154"/>
    </location>
</feature>
<protein>
    <submittedName>
        <fullName evidence="7">O-antigen/teichoic acid export membrane protein</fullName>
    </submittedName>
</protein>
<evidence type="ECO:0000313" key="8">
    <source>
        <dbReference type="Proteomes" id="UP000248314"/>
    </source>
</evidence>
<evidence type="ECO:0000256" key="1">
    <source>
        <dbReference type="ARBA" id="ARBA00004651"/>
    </source>
</evidence>
<dbReference type="RefSeq" id="WP_025816619.1">
    <property type="nucleotide sequence ID" value="NZ_BAIZ01000028.1"/>
</dbReference>
<feature type="transmembrane region" description="Helical" evidence="6">
    <location>
        <begin position="311"/>
        <end position="335"/>
    </location>
</feature>
<name>A0A318HR18_9BACT</name>
<reference evidence="7 8" key="1">
    <citation type="submission" date="2018-05" db="EMBL/GenBank/DDBJ databases">
        <title>Genomic Encyclopedia of Type Strains, Phase I: the one thousand microbial genomes (KMG-I) project.</title>
        <authorList>
            <person name="Kyrpides N."/>
        </authorList>
    </citation>
    <scope>NUCLEOTIDE SEQUENCE [LARGE SCALE GENOMIC DNA]</scope>
    <source>
        <strain evidence="7 8">DSM 15611</strain>
    </source>
</reference>
<keyword evidence="2" id="KW-1003">Cell membrane</keyword>
<gene>
    <name evidence="7" type="ORF">EJ73_02102</name>
</gene>
<keyword evidence="8" id="KW-1185">Reference proteome</keyword>
<dbReference type="InterPro" id="IPR002797">
    <property type="entry name" value="Polysacc_synth"/>
</dbReference>
<organism evidence="7 8">
    <name type="scientific">Hoylesella shahii DSM 15611 = JCM 12083</name>
    <dbReference type="NCBI Taxonomy" id="1122991"/>
    <lineage>
        <taxon>Bacteria</taxon>
        <taxon>Pseudomonadati</taxon>
        <taxon>Bacteroidota</taxon>
        <taxon>Bacteroidia</taxon>
        <taxon>Bacteroidales</taxon>
        <taxon>Prevotellaceae</taxon>
        <taxon>Hoylesella</taxon>
    </lineage>
</organism>
<evidence type="ECO:0000256" key="6">
    <source>
        <dbReference type="SAM" id="Phobius"/>
    </source>
</evidence>
<feature type="transmembrane region" description="Helical" evidence="6">
    <location>
        <begin position="161"/>
        <end position="179"/>
    </location>
</feature>
<feature type="transmembrane region" description="Helical" evidence="6">
    <location>
        <begin position="241"/>
        <end position="260"/>
    </location>
</feature>
<evidence type="ECO:0000256" key="2">
    <source>
        <dbReference type="ARBA" id="ARBA00022475"/>
    </source>
</evidence>
<dbReference type="Pfam" id="PF01943">
    <property type="entry name" value="Polysacc_synt"/>
    <property type="match status" value="1"/>
</dbReference>
<dbReference type="PANTHER" id="PTHR30250:SF11">
    <property type="entry name" value="O-ANTIGEN TRANSPORTER-RELATED"/>
    <property type="match status" value="1"/>
</dbReference>